<dbReference type="InterPro" id="IPR003593">
    <property type="entry name" value="AAA+_ATPase"/>
</dbReference>
<evidence type="ECO:0000256" key="4">
    <source>
        <dbReference type="ARBA" id="ARBA00022741"/>
    </source>
</evidence>
<evidence type="ECO:0000256" key="6">
    <source>
        <dbReference type="ARBA" id="ARBA00022989"/>
    </source>
</evidence>
<evidence type="ECO:0000256" key="3">
    <source>
        <dbReference type="ARBA" id="ARBA00022692"/>
    </source>
</evidence>
<keyword evidence="7 8" id="KW-0472">Membrane</keyword>
<dbReference type="EMBL" id="SNRX01000105">
    <property type="protein sequence ID" value="KAA6300285.1"/>
    <property type="molecule type" value="Genomic_DNA"/>
</dbReference>
<keyword evidence="3 8" id="KW-0812">Transmembrane</keyword>
<dbReference type="InterPro" id="IPR003439">
    <property type="entry name" value="ABC_transporter-like_ATP-bd"/>
</dbReference>
<keyword evidence="5 11" id="KW-0067">ATP-binding</keyword>
<gene>
    <name evidence="11" type="ORF">EZS26_003573</name>
</gene>
<keyword evidence="6 8" id="KW-1133">Transmembrane helix</keyword>
<dbReference type="SUPFAM" id="SSF90123">
    <property type="entry name" value="ABC transporter transmembrane region"/>
    <property type="match status" value="1"/>
</dbReference>
<dbReference type="GO" id="GO:0016887">
    <property type="term" value="F:ATP hydrolysis activity"/>
    <property type="evidence" value="ECO:0007669"/>
    <property type="project" value="InterPro"/>
</dbReference>
<dbReference type="Proteomes" id="UP000324575">
    <property type="component" value="Unassembled WGS sequence"/>
</dbReference>
<dbReference type="Pfam" id="PF00005">
    <property type="entry name" value="ABC_tran"/>
    <property type="match status" value="1"/>
</dbReference>
<evidence type="ECO:0000313" key="12">
    <source>
        <dbReference type="Proteomes" id="UP000324575"/>
    </source>
</evidence>
<dbReference type="Pfam" id="PF00664">
    <property type="entry name" value="ABC_membrane"/>
    <property type="match status" value="1"/>
</dbReference>
<feature type="transmembrane region" description="Helical" evidence="8">
    <location>
        <begin position="128"/>
        <end position="150"/>
    </location>
</feature>
<dbReference type="Gene3D" id="1.20.1560.10">
    <property type="entry name" value="ABC transporter type 1, transmembrane domain"/>
    <property type="match status" value="1"/>
</dbReference>
<feature type="transmembrane region" description="Helical" evidence="8">
    <location>
        <begin position="58"/>
        <end position="78"/>
    </location>
</feature>
<evidence type="ECO:0000256" key="7">
    <source>
        <dbReference type="ARBA" id="ARBA00023136"/>
    </source>
</evidence>
<evidence type="ECO:0000256" key="1">
    <source>
        <dbReference type="ARBA" id="ARBA00004651"/>
    </source>
</evidence>
<keyword evidence="2" id="KW-0813">Transport</keyword>
<dbReference type="PANTHER" id="PTHR24221:SF397">
    <property type="entry name" value="ABC TRANSPORTER, ATP-BINDING TRANSMEMBRANE PROTEIN"/>
    <property type="match status" value="1"/>
</dbReference>
<dbReference type="SUPFAM" id="SSF52540">
    <property type="entry name" value="P-loop containing nucleoside triphosphate hydrolases"/>
    <property type="match status" value="1"/>
</dbReference>
<dbReference type="PROSITE" id="PS50893">
    <property type="entry name" value="ABC_TRANSPORTER_2"/>
    <property type="match status" value="1"/>
</dbReference>
<keyword evidence="4" id="KW-0547">Nucleotide-binding</keyword>
<evidence type="ECO:0000259" key="9">
    <source>
        <dbReference type="PROSITE" id="PS50893"/>
    </source>
</evidence>
<dbReference type="InterPro" id="IPR039421">
    <property type="entry name" value="Type_1_exporter"/>
</dbReference>
<dbReference type="GO" id="GO:0034040">
    <property type="term" value="F:ATPase-coupled lipid transmembrane transporter activity"/>
    <property type="evidence" value="ECO:0007669"/>
    <property type="project" value="TreeGrafter"/>
</dbReference>
<name>A0A5M8NY55_9BACT</name>
<evidence type="ECO:0000256" key="5">
    <source>
        <dbReference type="ARBA" id="ARBA00022840"/>
    </source>
</evidence>
<dbReference type="InterPro" id="IPR036640">
    <property type="entry name" value="ABC1_TM_sf"/>
</dbReference>
<organism evidence="11 12">
    <name type="scientific">Candidatus Ordinivivax streblomastigis</name>
    <dbReference type="NCBI Taxonomy" id="2540710"/>
    <lineage>
        <taxon>Bacteria</taxon>
        <taxon>Pseudomonadati</taxon>
        <taxon>Bacteroidota</taxon>
        <taxon>Bacteroidia</taxon>
        <taxon>Bacteroidales</taxon>
        <taxon>Candidatus Ordinivivax</taxon>
    </lineage>
</organism>
<evidence type="ECO:0000256" key="8">
    <source>
        <dbReference type="SAM" id="Phobius"/>
    </source>
</evidence>
<feature type="domain" description="ABC transporter" evidence="9">
    <location>
        <begin position="331"/>
        <end position="565"/>
    </location>
</feature>
<dbReference type="GO" id="GO:0005886">
    <property type="term" value="C:plasma membrane"/>
    <property type="evidence" value="ECO:0007669"/>
    <property type="project" value="UniProtKB-SubCell"/>
</dbReference>
<dbReference type="FunFam" id="3.40.50.300:FF:000287">
    <property type="entry name" value="Multidrug ABC transporter ATP-binding protein"/>
    <property type="match status" value="1"/>
</dbReference>
<dbReference type="AlphaFoldDB" id="A0A5M8NY55"/>
<dbReference type="SMART" id="SM00382">
    <property type="entry name" value="AAA"/>
    <property type="match status" value="1"/>
</dbReference>
<dbReference type="PROSITE" id="PS00211">
    <property type="entry name" value="ABC_TRANSPORTER_1"/>
    <property type="match status" value="1"/>
</dbReference>
<evidence type="ECO:0000256" key="2">
    <source>
        <dbReference type="ARBA" id="ARBA00022448"/>
    </source>
</evidence>
<accession>A0A5M8NY55</accession>
<comment type="subcellular location">
    <subcellularLocation>
        <location evidence="1">Cell membrane</location>
        <topology evidence="1">Multi-pass membrane protein</topology>
    </subcellularLocation>
</comment>
<evidence type="ECO:0000313" key="11">
    <source>
        <dbReference type="EMBL" id="KAA6300285.1"/>
    </source>
</evidence>
<proteinExistence type="predicted"/>
<dbReference type="InterPro" id="IPR017871">
    <property type="entry name" value="ABC_transporter-like_CS"/>
</dbReference>
<sequence length="578" mass="64240">MIKKILSITSKRAKALIAAASLSSVAAGLLWAYIIYLFVDTLIQIFNGGSPDALNRLWIQGIILLLVKTIMVITSDLTRHWAGFEVMQTVRIALIRKLKQFSLGFYSRERLGEISTVVHKDVDNLESVLGHLLAPLISDVFIALALGIWLFSKNVVLGLCMFSTIPLAVVVLLLGLRKSLLIRKQTGDDLANMVSLFVEYTKGIPLMKAFSENTAFEQKLNGSIRVFGASSALISKMIAKYTGQFSFFFELARACMVIVGGVMLYQGSITLELFLLFVIFSAEFYKPFEKIELYFLDYLKVKDSYNRVYGILEAPVVPLSKETKEAKTFDIVYENVGFSYESNEFAMKNVSFTLPQGSLTALVGTSGSGKTTVTNLLLRFWDADSGSIKIGGVNILDMDYDRLLSDISIVMQNVHLTADTILENIRFGKQNTTKEQVIEAAKKAQIHDFIAGLPEGYDTKIGENGVGLSGGQKQRLSIARAFLRNAPIVVLDEITSNVDPVNETKIQRAISELAKNKTVLVIAHHLRTIRTADQILVFNKGELAEQGKHAELLEQQGLYAHLWEIQQRAGGWKIVIYI</sequence>
<dbReference type="Gene3D" id="3.40.50.300">
    <property type="entry name" value="P-loop containing nucleotide triphosphate hydrolases"/>
    <property type="match status" value="1"/>
</dbReference>
<dbReference type="GO" id="GO:0140359">
    <property type="term" value="F:ABC-type transporter activity"/>
    <property type="evidence" value="ECO:0007669"/>
    <property type="project" value="InterPro"/>
</dbReference>
<evidence type="ECO:0000259" key="10">
    <source>
        <dbReference type="PROSITE" id="PS50929"/>
    </source>
</evidence>
<feature type="transmembrane region" description="Helical" evidence="8">
    <location>
        <begin position="156"/>
        <end position="176"/>
    </location>
</feature>
<dbReference type="InterPro" id="IPR027417">
    <property type="entry name" value="P-loop_NTPase"/>
</dbReference>
<dbReference type="GO" id="GO:0005524">
    <property type="term" value="F:ATP binding"/>
    <property type="evidence" value="ECO:0007669"/>
    <property type="project" value="UniProtKB-KW"/>
</dbReference>
<reference evidence="11 12" key="1">
    <citation type="submission" date="2019-03" db="EMBL/GenBank/DDBJ databases">
        <title>Single cell metagenomics reveals metabolic interactions within the superorganism composed of flagellate Streblomastix strix and complex community of Bacteroidetes bacteria on its surface.</title>
        <authorList>
            <person name="Treitli S.C."/>
            <person name="Kolisko M."/>
            <person name="Husnik F."/>
            <person name="Keeling P."/>
            <person name="Hampl V."/>
        </authorList>
    </citation>
    <scope>NUCLEOTIDE SEQUENCE [LARGE SCALE GENOMIC DNA]</scope>
    <source>
        <strain evidence="11">St1</strain>
    </source>
</reference>
<feature type="domain" description="ABC transmembrane type-1" evidence="10">
    <location>
        <begin position="15"/>
        <end position="300"/>
    </location>
</feature>
<dbReference type="PROSITE" id="PS50929">
    <property type="entry name" value="ABC_TM1F"/>
    <property type="match status" value="1"/>
</dbReference>
<dbReference type="InterPro" id="IPR011527">
    <property type="entry name" value="ABC1_TM_dom"/>
</dbReference>
<comment type="caution">
    <text evidence="11">The sequence shown here is derived from an EMBL/GenBank/DDBJ whole genome shotgun (WGS) entry which is preliminary data.</text>
</comment>
<feature type="transmembrane region" description="Helical" evidence="8">
    <location>
        <begin position="15"/>
        <end position="38"/>
    </location>
</feature>
<dbReference type="PANTHER" id="PTHR24221">
    <property type="entry name" value="ATP-BINDING CASSETTE SUB-FAMILY B"/>
    <property type="match status" value="1"/>
</dbReference>
<protein>
    <submittedName>
        <fullName evidence="11">Putative ABC transporter ATP-binding protein</fullName>
    </submittedName>
</protein>